<dbReference type="SUPFAM" id="SSF47473">
    <property type="entry name" value="EF-hand"/>
    <property type="match status" value="1"/>
</dbReference>
<feature type="domain" description="EF-hand" evidence="3">
    <location>
        <begin position="161"/>
        <end position="196"/>
    </location>
</feature>
<dbReference type="SMART" id="SM00054">
    <property type="entry name" value="EFh"/>
    <property type="match status" value="3"/>
</dbReference>
<dbReference type="Gene3D" id="3.40.630.30">
    <property type="match status" value="1"/>
</dbReference>
<comment type="caution">
    <text evidence="4">The sequence shown here is derived from an EMBL/GenBank/DDBJ whole genome shotgun (WGS) entry which is preliminary data.</text>
</comment>
<dbReference type="InterPro" id="IPR016181">
    <property type="entry name" value="Acyl_CoA_acyltransferase"/>
</dbReference>
<accession>A0A2P6VC61</accession>
<proteinExistence type="predicted"/>
<evidence type="ECO:0000259" key="3">
    <source>
        <dbReference type="PROSITE" id="PS50222"/>
    </source>
</evidence>
<dbReference type="Pfam" id="PF00583">
    <property type="entry name" value="Acetyltransf_1"/>
    <property type="match status" value="1"/>
</dbReference>
<dbReference type="GO" id="GO:0016747">
    <property type="term" value="F:acyltransferase activity, transferring groups other than amino-acyl groups"/>
    <property type="evidence" value="ECO:0007669"/>
    <property type="project" value="InterPro"/>
</dbReference>
<feature type="domain" description="EF-hand" evidence="3">
    <location>
        <begin position="259"/>
        <end position="294"/>
    </location>
</feature>
<dbReference type="InterPro" id="IPR011992">
    <property type="entry name" value="EF-hand-dom_pair"/>
</dbReference>
<dbReference type="Proteomes" id="UP000239649">
    <property type="component" value="Unassembled WGS sequence"/>
</dbReference>
<dbReference type="PROSITE" id="PS50222">
    <property type="entry name" value="EF_HAND_2"/>
    <property type="match status" value="2"/>
</dbReference>
<feature type="region of interest" description="Disordered" evidence="2">
    <location>
        <begin position="18"/>
        <end position="51"/>
    </location>
</feature>
<name>A0A2P6VC61_9CHLO</name>
<dbReference type="EMBL" id="LHPF02000014">
    <property type="protein sequence ID" value="PSC71641.1"/>
    <property type="molecule type" value="Genomic_DNA"/>
</dbReference>
<protein>
    <submittedName>
        <fullName evidence="4">Calcium-binding CML21</fullName>
    </submittedName>
</protein>
<dbReference type="OrthoDB" id="26525at2759"/>
<dbReference type="Gene3D" id="1.10.238.10">
    <property type="entry name" value="EF-hand"/>
    <property type="match status" value="1"/>
</dbReference>
<dbReference type="STRING" id="554055.A0A2P6VC61"/>
<dbReference type="PROSITE" id="PS00018">
    <property type="entry name" value="EF_HAND_1"/>
    <property type="match status" value="1"/>
</dbReference>
<evidence type="ECO:0000256" key="1">
    <source>
        <dbReference type="ARBA" id="ARBA00022837"/>
    </source>
</evidence>
<evidence type="ECO:0000313" key="5">
    <source>
        <dbReference type="Proteomes" id="UP000239649"/>
    </source>
</evidence>
<keyword evidence="5" id="KW-1185">Reference proteome</keyword>
<dbReference type="InterPro" id="IPR018247">
    <property type="entry name" value="EF_Hand_1_Ca_BS"/>
</dbReference>
<organism evidence="4 5">
    <name type="scientific">Micractinium conductrix</name>
    <dbReference type="NCBI Taxonomy" id="554055"/>
    <lineage>
        <taxon>Eukaryota</taxon>
        <taxon>Viridiplantae</taxon>
        <taxon>Chlorophyta</taxon>
        <taxon>core chlorophytes</taxon>
        <taxon>Trebouxiophyceae</taxon>
        <taxon>Chlorellales</taxon>
        <taxon>Chlorellaceae</taxon>
        <taxon>Chlorella clade</taxon>
        <taxon>Micractinium</taxon>
    </lineage>
</organism>
<evidence type="ECO:0000313" key="4">
    <source>
        <dbReference type="EMBL" id="PSC71641.1"/>
    </source>
</evidence>
<reference evidence="4 5" key="1">
    <citation type="journal article" date="2018" name="Plant J.">
        <title>Genome sequences of Chlorella sorokiniana UTEX 1602 and Micractinium conductrix SAG 241.80: implications to maltose excretion by a green alga.</title>
        <authorList>
            <person name="Arriola M.B."/>
            <person name="Velmurugan N."/>
            <person name="Zhang Y."/>
            <person name="Plunkett M.H."/>
            <person name="Hondzo H."/>
            <person name="Barney B.M."/>
        </authorList>
    </citation>
    <scope>NUCLEOTIDE SEQUENCE [LARGE SCALE GENOMIC DNA]</scope>
    <source>
        <strain evidence="4 5">SAG 241.80</strain>
    </source>
</reference>
<dbReference type="AlphaFoldDB" id="A0A2P6VC61"/>
<dbReference type="SUPFAM" id="SSF55729">
    <property type="entry name" value="Acyl-CoA N-acyltransferases (Nat)"/>
    <property type="match status" value="1"/>
</dbReference>
<sequence>MGNALCGQGGAVKPAAAPATAKGSVGHSVSQTSRSSFASRRSFGGGGNTASRMSSEFLHRVSAAVRGKERSAAVEAATKQHALDERLAEAIKAKAAAAVAAADSSAPRRPVTFNRLLLRFGTLHEGFAASRAAFRQLCGSEEGEMSHEQLRAACAQLGYHLDEATLDQIFAGADRDKSNSLNVHEFLAVLAILHTLKGPQDQEQVDPAILATWGTVEEAFSCFASSAEGYISKEELLGMMHEGATDGVRHSSGGTGGDPIRSIAQRRFAELDREGNGRVSFLEFLFCLEGWVDDAEEDLRGDVLWVYGARTRGSLRGLGMASRLLEEAEALAHSLGAAALLSVTVTINGTMQRLFQRRGFVQQCQVVSWPPSAVAHAAHRQLQEISQQQQQQPASLLSVLPAVRAVADSAAARTLLPRWRRCTSAGELAAVLRLLRQRRADAAAAAAATAAGGEAAAAAAVAAPALQYLPGEYECLPVLSIQAQQLVAAGQVWLLEAAAAPEADGGGGLPHELPAAVLVFHGPGHGNVRHAGVVAGSRAALESAVLHGAAVDPALCKFYIDCADRCSHPELWGAAPGEQFHILPYHKPLALRPAGC</sequence>
<feature type="compositionally biased region" description="Low complexity" evidence="2">
    <location>
        <begin position="33"/>
        <end position="42"/>
    </location>
</feature>
<evidence type="ECO:0000256" key="2">
    <source>
        <dbReference type="SAM" id="MobiDB-lite"/>
    </source>
</evidence>
<dbReference type="InterPro" id="IPR002048">
    <property type="entry name" value="EF_hand_dom"/>
</dbReference>
<gene>
    <name evidence="4" type="ORF">C2E20_5067</name>
</gene>
<keyword evidence="1" id="KW-0106">Calcium</keyword>
<dbReference type="GO" id="GO:0005509">
    <property type="term" value="F:calcium ion binding"/>
    <property type="evidence" value="ECO:0007669"/>
    <property type="project" value="InterPro"/>
</dbReference>
<dbReference type="InterPro" id="IPR000182">
    <property type="entry name" value="GNAT_dom"/>
</dbReference>
<dbReference type="Pfam" id="PF13833">
    <property type="entry name" value="EF-hand_8"/>
    <property type="match status" value="1"/>
</dbReference>